<evidence type="ECO:0000313" key="10">
    <source>
        <dbReference type="EMBL" id="GFY17211.1"/>
    </source>
</evidence>
<feature type="domain" description="ATP-grasp" evidence="8">
    <location>
        <begin position="144"/>
        <end position="341"/>
    </location>
</feature>
<dbReference type="SMART" id="SM00878">
    <property type="entry name" value="Biotin_carb_C"/>
    <property type="match status" value="1"/>
</dbReference>
<evidence type="ECO:0000259" key="9">
    <source>
        <dbReference type="PROSITE" id="PS50979"/>
    </source>
</evidence>
<dbReference type="InterPro" id="IPR050856">
    <property type="entry name" value="Biotin_carboxylase_complex"/>
</dbReference>
<evidence type="ECO:0000256" key="2">
    <source>
        <dbReference type="ARBA" id="ARBA00022598"/>
    </source>
</evidence>
<evidence type="ECO:0000256" key="5">
    <source>
        <dbReference type="ARBA" id="ARBA00023267"/>
    </source>
</evidence>
<keyword evidence="2" id="KW-0436">Ligase</keyword>
<gene>
    <name evidence="10" type="primary">Mccc1</name>
    <name evidence="10" type="ORF">TNCV_1089871</name>
</gene>
<dbReference type="SUPFAM" id="SSF51246">
    <property type="entry name" value="Rudiment single hybrid motif"/>
    <property type="match status" value="1"/>
</dbReference>
<dbReference type="SUPFAM" id="SSF52440">
    <property type="entry name" value="PreATP-grasp domain"/>
    <property type="match status" value="1"/>
</dbReference>
<feature type="coiled-coil region" evidence="7">
    <location>
        <begin position="406"/>
        <end position="451"/>
    </location>
</feature>
<dbReference type="Pfam" id="PF02786">
    <property type="entry name" value="CPSase_L_D2"/>
    <property type="match status" value="1"/>
</dbReference>
<dbReference type="FunFam" id="3.40.50.20:FF:000010">
    <property type="entry name" value="Propionyl-CoA carboxylase subunit alpha"/>
    <property type="match status" value="1"/>
</dbReference>
<dbReference type="Gene3D" id="3.30.470.20">
    <property type="entry name" value="ATP-grasp fold, B domain"/>
    <property type="match status" value="1"/>
</dbReference>
<evidence type="ECO:0000259" key="8">
    <source>
        <dbReference type="PROSITE" id="PS50975"/>
    </source>
</evidence>
<keyword evidence="3 6" id="KW-0547">Nucleotide-binding</keyword>
<feature type="domain" description="Biotin carboxylation" evidence="9">
    <location>
        <begin position="25"/>
        <end position="477"/>
    </location>
</feature>
<dbReference type="SUPFAM" id="SSF56059">
    <property type="entry name" value="Glutathione synthetase ATP-binding domain-like"/>
    <property type="match status" value="1"/>
</dbReference>
<dbReference type="GO" id="GO:0005524">
    <property type="term" value="F:ATP binding"/>
    <property type="evidence" value="ECO:0007669"/>
    <property type="project" value="UniProtKB-UniRule"/>
</dbReference>
<dbReference type="FunFam" id="3.30.1490.20:FF:000003">
    <property type="entry name" value="acetyl-CoA carboxylase isoform X1"/>
    <property type="match status" value="1"/>
</dbReference>
<dbReference type="PROSITE" id="PS50975">
    <property type="entry name" value="ATP_GRASP"/>
    <property type="match status" value="1"/>
</dbReference>
<evidence type="ECO:0000256" key="1">
    <source>
        <dbReference type="ARBA" id="ARBA00001953"/>
    </source>
</evidence>
<dbReference type="GO" id="GO:0004485">
    <property type="term" value="F:methylcrotonoyl-CoA carboxylase activity"/>
    <property type="evidence" value="ECO:0007669"/>
    <property type="project" value="TreeGrafter"/>
</dbReference>
<dbReference type="PANTHER" id="PTHR18866">
    <property type="entry name" value="CARBOXYLASE:PYRUVATE/ACETYL-COA/PROPIONYL-COA CARBOXYLASE"/>
    <property type="match status" value="1"/>
</dbReference>
<protein>
    <submittedName>
        <fullName evidence="10">Methylcrotonoyl-CoA carboxylase subunit alpha, mitochondrial</fullName>
    </submittedName>
</protein>
<evidence type="ECO:0000313" key="11">
    <source>
        <dbReference type="Proteomes" id="UP000887159"/>
    </source>
</evidence>
<comment type="cofactor">
    <cofactor evidence="1">
        <name>biotin</name>
        <dbReference type="ChEBI" id="CHEBI:57586"/>
    </cofactor>
</comment>
<name>A0A8X6SZJ6_TRICX</name>
<dbReference type="FunFam" id="3.30.470.20:FF:000028">
    <property type="entry name" value="Methylcrotonoyl-CoA carboxylase subunit alpha, mitochondrial"/>
    <property type="match status" value="1"/>
</dbReference>
<comment type="caution">
    <text evidence="10">The sequence shown here is derived from an EMBL/GenBank/DDBJ whole genome shotgun (WGS) entry which is preliminary data.</text>
</comment>
<dbReference type="AlphaFoldDB" id="A0A8X6SZJ6"/>
<evidence type="ECO:0000256" key="4">
    <source>
        <dbReference type="ARBA" id="ARBA00022840"/>
    </source>
</evidence>
<dbReference type="GO" id="GO:0046872">
    <property type="term" value="F:metal ion binding"/>
    <property type="evidence" value="ECO:0007669"/>
    <property type="project" value="InterPro"/>
</dbReference>
<dbReference type="InterPro" id="IPR011764">
    <property type="entry name" value="Biotin_carboxylation_dom"/>
</dbReference>
<dbReference type="InterPro" id="IPR005481">
    <property type="entry name" value="BC-like_N"/>
</dbReference>
<dbReference type="PROSITE" id="PS50979">
    <property type="entry name" value="BC"/>
    <property type="match status" value="1"/>
</dbReference>
<keyword evidence="7" id="KW-0175">Coiled coil</keyword>
<dbReference type="EMBL" id="BMAU01021343">
    <property type="protein sequence ID" value="GFY17211.1"/>
    <property type="molecule type" value="Genomic_DNA"/>
</dbReference>
<dbReference type="Pfam" id="PF00289">
    <property type="entry name" value="Biotin_carb_N"/>
    <property type="match status" value="1"/>
</dbReference>
<dbReference type="PROSITE" id="PS00867">
    <property type="entry name" value="CPSASE_2"/>
    <property type="match status" value="1"/>
</dbReference>
<accession>A0A8X6SZJ6</accession>
<organism evidence="10 11">
    <name type="scientific">Trichonephila clavipes</name>
    <name type="common">Golden silk orbweaver</name>
    <name type="synonym">Nephila clavipes</name>
    <dbReference type="NCBI Taxonomy" id="2585209"/>
    <lineage>
        <taxon>Eukaryota</taxon>
        <taxon>Metazoa</taxon>
        <taxon>Ecdysozoa</taxon>
        <taxon>Arthropoda</taxon>
        <taxon>Chelicerata</taxon>
        <taxon>Arachnida</taxon>
        <taxon>Araneae</taxon>
        <taxon>Araneomorphae</taxon>
        <taxon>Entelegynae</taxon>
        <taxon>Araneoidea</taxon>
        <taxon>Nephilidae</taxon>
        <taxon>Trichonephila</taxon>
    </lineage>
</organism>
<keyword evidence="11" id="KW-1185">Reference proteome</keyword>
<keyword evidence="5" id="KW-0092">Biotin</keyword>
<proteinExistence type="predicted"/>
<dbReference type="PANTHER" id="PTHR18866:SF33">
    <property type="entry name" value="METHYLCROTONOYL-COA CARBOXYLASE SUBUNIT ALPHA, MITOCHONDRIAL-RELATED"/>
    <property type="match status" value="1"/>
</dbReference>
<dbReference type="InterPro" id="IPR005482">
    <property type="entry name" value="Biotin_COase_C"/>
</dbReference>
<dbReference type="GO" id="GO:0005739">
    <property type="term" value="C:mitochondrion"/>
    <property type="evidence" value="ECO:0007669"/>
    <property type="project" value="TreeGrafter"/>
</dbReference>
<evidence type="ECO:0000256" key="6">
    <source>
        <dbReference type="PROSITE-ProRule" id="PRU00409"/>
    </source>
</evidence>
<evidence type="ECO:0000256" key="3">
    <source>
        <dbReference type="ARBA" id="ARBA00022741"/>
    </source>
</evidence>
<dbReference type="Proteomes" id="UP000887159">
    <property type="component" value="Unassembled WGS sequence"/>
</dbReference>
<keyword evidence="4 6" id="KW-0067">ATP-binding</keyword>
<dbReference type="InterPro" id="IPR011054">
    <property type="entry name" value="Rudment_hybrid_motif"/>
</dbReference>
<sequence>MRSGFRRFDFRRICYSYASSVTAISLSKVLIANRGEISCRIIRSSKKLGLQTVAVYSEADKNALHVTLADEAYCLGPAASQESYLNQRKVISVAKETGAQAIHPGYGFLSENAEFAELCHKEGVEFIGPPASAIRDMGIKSTSKFIMEEAGVPIIKGYHGEDQSDRRLRSEALKIGFPVMLKAVRGGGGKGMRIVFSEDDFEAQLESARREAQKSFGNDTMLVEKYVKRPRHVEVQVFGDKYGNYIYLFERDCSVQRRHQKIIEEAPAPGLDEETRRSLGEAAVRAAAAVSYVGAGTVEFIMDENKKFYFMEMNTRLQVEHPVTEMITGTDLVEWQLRVAAGEKLPVTQKDLNINGHAFEARIYAEDPEDNFMPGAGHLSCVFTPKASNDIRIETGVREGAMDGQQKALLEAINTLKNIIENVEKRQEELRNILEKKIEQVEKRYERVAGSFSLISQRVEDFEKKLIACGNETNESKFVPAALVPVPASPVSVKLYTYDGKTNWEVYKIQFGIISEANRWTEEVVKACQLVASLREEAAEVLHTLTDIELLNLNSI</sequence>
<reference evidence="10" key="1">
    <citation type="submission" date="2020-08" db="EMBL/GenBank/DDBJ databases">
        <title>Multicomponent nature underlies the extraordinary mechanical properties of spider dragline silk.</title>
        <authorList>
            <person name="Kono N."/>
            <person name="Nakamura H."/>
            <person name="Mori M."/>
            <person name="Yoshida Y."/>
            <person name="Ohtoshi R."/>
            <person name="Malay A.D."/>
            <person name="Moran D.A.P."/>
            <person name="Tomita M."/>
            <person name="Numata K."/>
            <person name="Arakawa K."/>
        </authorList>
    </citation>
    <scope>NUCLEOTIDE SEQUENCE</scope>
</reference>
<dbReference type="InterPro" id="IPR016185">
    <property type="entry name" value="PreATP-grasp_dom_sf"/>
</dbReference>
<dbReference type="InterPro" id="IPR005479">
    <property type="entry name" value="CPAse_ATP-bd"/>
</dbReference>
<dbReference type="InterPro" id="IPR011761">
    <property type="entry name" value="ATP-grasp"/>
</dbReference>
<evidence type="ECO:0000256" key="7">
    <source>
        <dbReference type="SAM" id="Coils"/>
    </source>
</evidence>